<dbReference type="Gene3D" id="4.10.240.10">
    <property type="entry name" value="Zn(2)-C6 fungal-type DNA-binding domain"/>
    <property type="match status" value="1"/>
</dbReference>
<evidence type="ECO:0000313" key="5">
    <source>
        <dbReference type="Proteomes" id="UP000011096"/>
    </source>
</evidence>
<reference evidence="4 5" key="1">
    <citation type="submission" date="2012-08" db="EMBL/GenBank/DDBJ databases">
        <authorList>
            <person name="Gan P.H.P."/>
            <person name="Ikeda K."/>
            <person name="Irieda H."/>
            <person name="Narusaka M."/>
            <person name="O'Connell R.J."/>
            <person name="Narusaka Y."/>
            <person name="Takano Y."/>
            <person name="Kubo Y."/>
            <person name="Shirasu K."/>
        </authorList>
    </citation>
    <scope>NUCLEOTIDE SEQUENCE [LARGE SCALE GENOMIC DNA]</scope>
    <source>
        <strain evidence="4 5">Nara gc5</strain>
    </source>
</reference>
<dbReference type="GeneID" id="43611794"/>
<dbReference type="GO" id="GO:0008270">
    <property type="term" value="F:zinc ion binding"/>
    <property type="evidence" value="ECO:0007669"/>
    <property type="project" value="InterPro"/>
</dbReference>
<feature type="compositionally biased region" description="Polar residues" evidence="2">
    <location>
        <begin position="60"/>
        <end position="83"/>
    </location>
</feature>
<dbReference type="SMART" id="SM00066">
    <property type="entry name" value="GAL4"/>
    <property type="match status" value="1"/>
</dbReference>
<feature type="compositionally biased region" description="Low complexity" evidence="2">
    <location>
        <begin position="322"/>
        <end position="333"/>
    </location>
</feature>
<dbReference type="RefSeq" id="XP_031875993.1">
    <property type="nucleotide sequence ID" value="XM_032027670.1"/>
</dbReference>
<keyword evidence="5" id="KW-1185">Reference proteome</keyword>
<evidence type="ECO:0000313" key="4">
    <source>
        <dbReference type="EMBL" id="KAF4473645.1"/>
    </source>
</evidence>
<name>A0A7J6IBP8_COLFN</name>
<dbReference type="EMBL" id="ANPB02000012">
    <property type="protein sequence ID" value="KAF4473645.1"/>
    <property type="molecule type" value="Genomic_DNA"/>
</dbReference>
<dbReference type="SUPFAM" id="SSF57701">
    <property type="entry name" value="Zn2/Cys6 DNA-binding domain"/>
    <property type="match status" value="1"/>
</dbReference>
<evidence type="ECO:0000259" key="3">
    <source>
        <dbReference type="PROSITE" id="PS50048"/>
    </source>
</evidence>
<sequence length="509" mass="53422">MSYAATKRLACERCRDQKLRCDRGELPNGELSKSCARCLRAGASCVSSNPRPLGRPPASASHNASAERSFTPLSRRSTASATHSVGGRRVRRSTNFGQGAGHGGESAPSPGSIFTWDLRDPTLDGFPELGGTLGGDAGVSGGSVRRSSAHRRILSGSDHDQAWPPSTSDALSFLGLPLGDDDALLESLSGAQAVPELSQQLHLPSEGSPSVGVGVGVGVGESARRMNEPADGAGSGPGTMNSHDSRSDQLSQTKPPVNPLLGLSRLSESIARQIADIDSYPWGPADTSICAENVHGSMENNPVAKALQSTSDFIAVVQQMNSSPPSTSSSSPTGFFAPSDSGVSVGADGQNSFGRSDPPSPASPAALDAPAALLVLSNYLLLLQLYDRIIHRALESLKKLLNLSDFFQTGPDVCIRGLPPMKGHLYIRILVQIIDDHVDRLEQLLGLPAHFRLSRRPGVSVGILSGVESSGLLPLVMTQLPMGPEGGGTELVVSLRNKLRQLQEILQGY</sequence>
<feature type="compositionally biased region" description="Polar residues" evidence="2">
    <location>
        <begin position="238"/>
        <end position="255"/>
    </location>
</feature>
<dbReference type="AlphaFoldDB" id="A0A7J6IBP8"/>
<proteinExistence type="predicted"/>
<gene>
    <name evidence="4" type="ORF">CGGC5_v017365</name>
</gene>
<feature type="region of interest" description="Disordered" evidence="2">
    <location>
        <begin position="321"/>
        <end position="341"/>
    </location>
</feature>
<feature type="domain" description="Zn(2)-C6 fungal-type" evidence="3">
    <location>
        <begin position="10"/>
        <end position="47"/>
    </location>
</feature>
<evidence type="ECO:0000256" key="2">
    <source>
        <dbReference type="SAM" id="MobiDB-lite"/>
    </source>
</evidence>
<dbReference type="InterPro" id="IPR036864">
    <property type="entry name" value="Zn2-C6_fun-type_DNA-bd_sf"/>
</dbReference>
<accession>A0A7J6IBP8</accession>
<organism evidence="4 5">
    <name type="scientific">Colletotrichum fructicola (strain Nara gc5)</name>
    <name type="common">Anthracnose fungus</name>
    <name type="synonym">Colletotrichum gloeosporioides (strain Nara gc5)</name>
    <dbReference type="NCBI Taxonomy" id="1213859"/>
    <lineage>
        <taxon>Eukaryota</taxon>
        <taxon>Fungi</taxon>
        <taxon>Dikarya</taxon>
        <taxon>Ascomycota</taxon>
        <taxon>Pezizomycotina</taxon>
        <taxon>Sordariomycetes</taxon>
        <taxon>Hypocreomycetidae</taxon>
        <taxon>Glomerellales</taxon>
        <taxon>Glomerellaceae</taxon>
        <taxon>Colletotrichum</taxon>
        <taxon>Colletotrichum gloeosporioides species complex</taxon>
    </lineage>
</organism>
<feature type="region of interest" description="Disordered" evidence="2">
    <location>
        <begin position="225"/>
        <end position="259"/>
    </location>
</feature>
<dbReference type="CDD" id="cd00067">
    <property type="entry name" value="GAL4"/>
    <property type="match status" value="1"/>
</dbReference>
<reference evidence="4 5" key="2">
    <citation type="submission" date="2020-04" db="EMBL/GenBank/DDBJ databases">
        <title>Genome sequencing and assembly of multiple isolates from the Colletotrichum gloeosporioides species complex.</title>
        <authorList>
            <person name="Gan P."/>
            <person name="Shirasu K."/>
        </authorList>
    </citation>
    <scope>NUCLEOTIDE SEQUENCE [LARGE SCALE GENOMIC DNA]</scope>
    <source>
        <strain evidence="4 5">Nara gc5</strain>
    </source>
</reference>
<dbReference type="Pfam" id="PF00172">
    <property type="entry name" value="Zn_clus"/>
    <property type="match status" value="1"/>
</dbReference>
<dbReference type="OrthoDB" id="4222821at2759"/>
<dbReference type="GO" id="GO:0000981">
    <property type="term" value="F:DNA-binding transcription factor activity, RNA polymerase II-specific"/>
    <property type="evidence" value="ECO:0007669"/>
    <property type="project" value="InterPro"/>
</dbReference>
<dbReference type="Proteomes" id="UP000011096">
    <property type="component" value="Unassembled WGS sequence"/>
</dbReference>
<dbReference type="InterPro" id="IPR001138">
    <property type="entry name" value="Zn2Cys6_DnaBD"/>
</dbReference>
<feature type="region of interest" description="Disordered" evidence="2">
    <location>
        <begin position="46"/>
        <end position="116"/>
    </location>
</feature>
<protein>
    <submittedName>
        <fullName evidence="4">Fusaric acid cluster transcription factor FUB10</fullName>
    </submittedName>
</protein>
<dbReference type="PROSITE" id="PS50048">
    <property type="entry name" value="ZN2_CY6_FUNGAL_2"/>
    <property type="match status" value="1"/>
</dbReference>
<dbReference type="InParanoid" id="A0A7J6IBP8"/>
<evidence type="ECO:0000256" key="1">
    <source>
        <dbReference type="ARBA" id="ARBA00023242"/>
    </source>
</evidence>
<comment type="caution">
    <text evidence="4">The sequence shown here is derived from an EMBL/GenBank/DDBJ whole genome shotgun (WGS) entry which is preliminary data.</text>
</comment>
<keyword evidence="1" id="KW-0539">Nucleus</keyword>